<gene>
    <name evidence="1" type="ORF">SAMN05421811_1166</name>
</gene>
<organism evidence="1 2">
    <name type="scientific">Nonomuraea wenchangensis</name>
    <dbReference type="NCBI Taxonomy" id="568860"/>
    <lineage>
        <taxon>Bacteria</taxon>
        <taxon>Bacillati</taxon>
        <taxon>Actinomycetota</taxon>
        <taxon>Actinomycetes</taxon>
        <taxon>Streptosporangiales</taxon>
        <taxon>Streptosporangiaceae</taxon>
        <taxon>Nonomuraea</taxon>
    </lineage>
</organism>
<dbReference type="STRING" id="568860.SAMN05421811_1166"/>
<proteinExistence type="predicted"/>
<dbReference type="AlphaFoldDB" id="A0A1I0LF36"/>
<dbReference type="RefSeq" id="WP_091090596.1">
    <property type="nucleotide sequence ID" value="NZ_FOHX01000016.1"/>
</dbReference>
<dbReference type="OrthoDB" id="3535442at2"/>
<dbReference type="EMBL" id="FOHX01000016">
    <property type="protein sequence ID" value="SEU38695.1"/>
    <property type="molecule type" value="Genomic_DNA"/>
</dbReference>
<reference evidence="1 2" key="1">
    <citation type="submission" date="2016-10" db="EMBL/GenBank/DDBJ databases">
        <authorList>
            <person name="de Groot N.N."/>
        </authorList>
    </citation>
    <scope>NUCLEOTIDE SEQUENCE [LARGE SCALE GENOMIC DNA]</scope>
    <source>
        <strain evidence="1 2">CGMCC 4.5598</strain>
    </source>
</reference>
<protein>
    <submittedName>
        <fullName evidence="1">Uncharacterized protein</fullName>
    </submittedName>
</protein>
<dbReference type="Proteomes" id="UP000199361">
    <property type="component" value="Unassembled WGS sequence"/>
</dbReference>
<accession>A0A1I0LF36</accession>
<keyword evidence="2" id="KW-1185">Reference proteome</keyword>
<evidence type="ECO:0000313" key="1">
    <source>
        <dbReference type="EMBL" id="SEU38695.1"/>
    </source>
</evidence>
<sequence>MTYVDKTYSELAAIRGGLPLLSEAMIPGTPRRWVERDLSESEIARQGAEHKADRIERVTNLAKGLKPTGNSRAPLNLAVLDTQMSIEEVVKELEEAVCERLGLSVLASTSSADRITRLISLLDRIALDEDLAEHVLAESRRMGRQVRQALGDAEVVHKIRARCPICGSKSIRAFTERELIACINPGCRCDDDDCVCQQDLRHLWAYSQWPALAEVFDAQRSAA</sequence>
<evidence type="ECO:0000313" key="2">
    <source>
        <dbReference type="Proteomes" id="UP000199361"/>
    </source>
</evidence>
<name>A0A1I0LF36_9ACTN</name>